<keyword evidence="1" id="KW-0808">Transferase</keyword>
<protein>
    <submittedName>
        <fullName evidence="1">Rhodanese-related sulfurtransferase</fullName>
    </submittedName>
</protein>
<comment type="caution">
    <text evidence="1">The sequence shown here is derived from an EMBL/GenBank/DDBJ whole genome shotgun (WGS) entry which is preliminary data.</text>
</comment>
<dbReference type="Proteomes" id="UP000580891">
    <property type="component" value="Unassembled WGS sequence"/>
</dbReference>
<sequence length="121" mass="14354">MYMFIIMLIILIVSVYRRYYPVNWIPCVSKINNSKDNNIIVLDIRDYTETSKNPVSSSLNIPYAYLKRFYKEIPNRPIHVIASDELERNLGLRFLLHRGFHVTSYYLTECPCDENDQKEVS</sequence>
<evidence type="ECO:0000313" key="2">
    <source>
        <dbReference type="Proteomes" id="UP000580891"/>
    </source>
</evidence>
<name>A0A7V9Z0N8_9BACL</name>
<dbReference type="SUPFAM" id="SSF52821">
    <property type="entry name" value="Rhodanese/Cell cycle control phosphatase"/>
    <property type="match status" value="1"/>
</dbReference>
<reference evidence="1 2" key="1">
    <citation type="submission" date="2020-07" db="EMBL/GenBank/DDBJ databases">
        <title>Genomic Encyclopedia of Type Strains, Phase IV (KMG-IV): sequencing the most valuable type-strain genomes for metagenomic binning, comparative biology and taxonomic classification.</title>
        <authorList>
            <person name="Goeker M."/>
        </authorList>
    </citation>
    <scope>NUCLEOTIDE SEQUENCE [LARGE SCALE GENOMIC DNA]</scope>
    <source>
        <strain evidence="1 2">DSM 25220</strain>
    </source>
</reference>
<organism evidence="1 2">
    <name type="scientific">[Anoxybacillus] calidus</name>
    <dbReference type="NCBI Taxonomy" id="575178"/>
    <lineage>
        <taxon>Bacteria</taxon>
        <taxon>Bacillati</taxon>
        <taxon>Bacillota</taxon>
        <taxon>Bacilli</taxon>
        <taxon>Bacillales</taxon>
        <taxon>Anoxybacillaceae</taxon>
        <taxon>Paranoxybacillus</taxon>
    </lineage>
</organism>
<dbReference type="GO" id="GO:0016740">
    <property type="term" value="F:transferase activity"/>
    <property type="evidence" value="ECO:0007669"/>
    <property type="project" value="UniProtKB-KW"/>
</dbReference>
<dbReference type="EMBL" id="JACDUU010000005">
    <property type="protein sequence ID" value="MBA2871927.1"/>
    <property type="molecule type" value="Genomic_DNA"/>
</dbReference>
<dbReference type="InterPro" id="IPR036873">
    <property type="entry name" value="Rhodanese-like_dom_sf"/>
</dbReference>
<dbReference type="Gene3D" id="3.40.250.10">
    <property type="entry name" value="Rhodanese-like domain"/>
    <property type="match status" value="1"/>
</dbReference>
<dbReference type="AlphaFoldDB" id="A0A7V9Z0N8"/>
<proteinExistence type="predicted"/>
<accession>A0A7V9Z0N8</accession>
<gene>
    <name evidence="1" type="ORF">HNQ85_002217</name>
</gene>
<evidence type="ECO:0000313" key="1">
    <source>
        <dbReference type="EMBL" id="MBA2871927.1"/>
    </source>
</evidence>
<keyword evidence="2" id="KW-1185">Reference proteome</keyword>